<sequence>MPPKSAVPRDTEGHGQVREQVTKTVSEWKTKVADHGLRAKVRWPGEPRKVKGNMGQALGRSLSLAIQLDLLTHNFKFYCSERKPSKAQLCRAAEVVGW</sequence>
<gene>
    <name evidence="1" type="ORF">ATANTOWER_002989</name>
</gene>
<proteinExistence type="predicted"/>
<evidence type="ECO:0000313" key="1">
    <source>
        <dbReference type="EMBL" id="MED6254981.1"/>
    </source>
</evidence>
<name>A0ABU7BWZ8_9TELE</name>
<protein>
    <submittedName>
        <fullName evidence="1">Uncharacterized protein</fullName>
    </submittedName>
</protein>
<organism evidence="1 2">
    <name type="scientific">Ataeniobius toweri</name>
    <dbReference type="NCBI Taxonomy" id="208326"/>
    <lineage>
        <taxon>Eukaryota</taxon>
        <taxon>Metazoa</taxon>
        <taxon>Chordata</taxon>
        <taxon>Craniata</taxon>
        <taxon>Vertebrata</taxon>
        <taxon>Euteleostomi</taxon>
        <taxon>Actinopterygii</taxon>
        <taxon>Neopterygii</taxon>
        <taxon>Teleostei</taxon>
        <taxon>Neoteleostei</taxon>
        <taxon>Acanthomorphata</taxon>
        <taxon>Ovalentaria</taxon>
        <taxon>Atherinomorphae</taxon>
        <taxon>Cyprinodontiformes</taxon>
        <taxon>Goodeidae</taxon>
        <taxon>Ataeniobius</taxon>
    </lineage>
</organism>
<evidence type="ECO:0000313" key="2">
    <source>
        <dbReference type="Proteomes" id="UP001345963"/>
    </source>
</evidence>
<dbReference type="Proteomes" id="UP001345963">
    <property type="component" value="Unassembled WGS sequence"/>
</dbReference>
<dbReference type="EMBL" id="JAHUTI010070154">
    <property type="protein sequence ID" value="MED6254981.1"/>
    <property type="molecule type" value="Genomic_DNA"/>
</dbReference>
<reference evidence="1 2" key="1">
    <citation type="submission" date="2021-07" db="EMBL/GenBank/DDBJ databases">
        <authorList>
            <person name="Palmer J.M."/>
        </authorList>
    </citation>
    <scope>NUCLEOTIDE SEQUENCE [LARGE SCALE GENOMIC DNA]</scope>
    <source>
        <strain evidence="1 2">AT_MEX2019</strain>
        <tissue evidence="1">Muscle</tissue>
    </source>
</reference>
<keyword evidence="2" id="KW-1185">Reference proteome</keyword>
<accession>A0ABU7BWZ8</accession>
<comment type="caution">
    <text evidence="1">The sequence shown here is derived from an EMBL/GenBank/DDBJ whole genome shotgun (WGS) entry which is preliminary data.</text>
</comment>